<evidence type="ECO:0000313" key="13">
    <source>
        <dbReference type="EMBL" id="EGT57969.1"/>
    </source>
</evidence>
<reference evidence="14" key="1">
    <citation type="submission" date="2011-07" db="EMBL/GenBank/DDBJ databases">
        <authorList>
            <consortium name="Caenorhabditis brenneri Sequencing and Analysis Consortium"/>
            <person name="Wilson R.K."/>
        </authorList>
    </citation>
    <scope>NUCLEOTIDE SEQUENCE [LARGE SCALE GENOMIC DNA]</scope>
    <source>
        <strain evidence="14">PB2801</strain>
    </source>
</reference>
<dbReference type="HOGENOM" id="CLU_046188_0_0_1"/>
<dbReference type="Gene3D" id="3.40.50.150">
    <property type="entry name" value="Vaccinia Virus protein VP39"/>
    <property type="match status" value="1"/>
</dbReference>
<comment type="catalytic activity">
    <reaction evidence="10 11">
        <text>L-lysyl(79)-[histone H3] + 3 S-adenosyl-L-methionine = N(6),N(6),N(6)-trimethyl-L-lysyl(79)-[histone H3] + 3 S-adenosyl-L-homocysteine + 3 H(+)</text>
        <dbReference type="Rhea" id="RHEA:60328"/>
        <dbReference type="Rhea" id="RHEA-COMP:15549"/>
        <dbReference type="Rhea" id="RHEA-COMP:15552"/>
        <dbReference type="ChEBI" id="CHEBI:15378"/>
        <dbReference type="ChEBI" id="CHEBI:29969"/>
        <dbReference type="ChEBI" id="CHEBI:57856"/>
        <dbReference type="ChEBI" id="CHEBI:59789"/>
        <dbReference type="ChEBI" id="CHEBI:61961"/>
        <dbReference type="EC" id="2.1.1.360"/>
    </reaction>
</comment>
<evidence type="ECO:0000256" key="11">
    <source>
        <dbReference type="RuleBase" id="RU271113"/>
    </source>
</evidence>
<evidence type="ECO:0000256" key="7">
    <source>
        <dbReference type="ARBA" id="ARBA00022853"/>
    </source>
</evidence>
<keyword evidence="14" id="KW-1185">Reference proteome</keyword>
<organism evidence="14">
    <name type="scientific">Caenorhabditis brenneri</name>
    <name type="common">Nematode worm</name>
    <dbReference type="NCBI Taxonomy" id="135651"/>
    <lineage>
        <taxon>Eukaryota</taxon>
        <taxon>Metazoa</taxon>
        <taxon>Ecdysozoa</taxon>
        <taxon>Nematoda</taxon>
        <taxon>Chromadorea</taxon>
        <taxon>Rhabditida</taxon>
        <taxon>Rhabditina</taxon>
        <taxon>Rhabditomorpha</taxon>
        <taxon>Rhabditoidea</taxon>
        <taxon>Rhabditidae</taxon>
        <taxon>Peloderinae</taxon>
        <taxon>Caenorhabditis</taxon>
    </lineage>
</organism>
<dbReference type="Pfam" id="PF08123">
    <property type="entry name" value="DOT1"/>
    <property type="match status" value="1"/>
</dbReference>
<dbReference type="GO" id="GO:0035097">
    <property type="term" value="C:histone methyltransferase complex"/>
    <property type="evidence" value="ECO:0007669"/>
    <property type="project" value="UniProtKB-ARBA"/>
</dbReference>
<dbReference type="eggNOG" id="KOG3924">
    <property type="taxonomic scope" value="Eukaryota"/>
</dbReference>
<protein>
    <recommendedName>
        <fullName evidence="3 11">Histone-lysine N-methyltransferase, H3 lysine-79 specific</fullName>
        <ecNumber evidence="2 11">2.1.1.360</ecNumber>
    </recommendedName>
    <alternativeName>
        <fullName evidence="9 11">Histone H3-K79 methyltransferase</fullName>
    </alternativeName>
</protein>
<dbReference type="GO" id="GO:0140956">
    <property type="term" value="F:histone H3K79 trimethyltransferase activity"/>
    <property type="evidence" value="ECO:0007669"/>
    <property type="project" value="UniProtKB-EC"/>
</dbReference>
<evidence type="ECO:0000259" key="12">
    <source>
        <dbReference type="PROSITE" id="PS51569"/>
    </source>
</evidence>
<dbReference type="PANTHER" id="PTHR21451:SF0">
    <property type="entry name" value="HISTONE-LYSINE N-METHYLTRANSFERASE, H3 LYSINE-79 SPECIFIC"/>
    <property type="match status" value="1"/>
</dbReference>
<dbReference type="InParanoid" id="G0MH73"/>
<dbReference type="OrthoDB" id="443402at2759"/>
<evidence type="ECO:0000256" key="3">
    <source>
        <dbReference type="ARBA" id="ARBA00020987"/>
    </source>
</evidence>
<comment type="subcellular location">
    <subcellularLocation>
        <location evidence="1 11">Nucleus</location>
    </subcellularLocation>
</comment>
<dbReference type="InterPro" id="IPR029063">
    <property type="entry name" value="SAM-dependent_MTases_sf"/>
</dbReference>
<dbReference type="PROSITE" id="PS51569">
    <property type="entry name" value="DOT1"/>
    <property type="match status" value="1"/>
</dbReference>
<feature type="domain" description="DOT1" evidence="12">
    <location>
        <begin position="43"/>
        <end position="367"/>
    </location>
</feature>
<accession>G0MH73</accession>
<keyword evidence="6 11" id="KW-0949">S-adenosyl-L-methionine</keyword>
<gene>
    <name evidence="13" type="ORF">CAEBREN_25858</name>
</gene>
<evidence type="ECO:0000256" key="5">
    <source>
        <dbReference type="ARBA" id="ARBA00022679"/>
    </source>
</evidence>
<comment type="function">
    <text evidence="11">Histone methyltransferase that specifically trimethylates histone H3 to form H3K79me3. This methylation is required for telomere silencing and for the pachytene checkpoint during the meiotic cell cycle by allowing the recruitment of RAD9 to double strand breaks. Nucleosomes are preferred as substrate compared to free histone.</text>
</comment>
<evidence type="ECO:0000256" key="10">
    <source>
        <dbReference type="ARBA" id="ARBA00047770"/>
    </source>
</evidence>
<keyword evidence="8 11" id="KW-0539">Nucleus</keyword>
<sequence length="369" mass="41416">MNTRFYDRKTRSQGPAHEIQLATDRIGRVGRMGQCIRKKIQTSVILLSPFDNGEAFKVDLKEQFNRDEFAKLIARSFSDVLQHLKIKIPSNWKLNDAHVNRSTFLKFTNDWNEAVRSGRTMTSTGQTPIIFQKLENKDCPKPLLTSILDYCKDVTIRDEGILKSASYGDKMYGAVSDKQVLSWANELDIGASDTVVDLGSGIGNIVCLLGPSVNKAVGIEFVEKTAEIANAHHELFAKVMSWLGIHDTKVTLKHADMLDPQFENLITKEATVVVINNKQFGPDLMNKMNILFAKCETGIKIISTIPLIGARQVNSKLHRDNNPLVAIGESKELMMTEKNTNFQSTPCQFHVTTIDRNKAPFVYASVTRR</sequence>
<comment type="similarity">
    <text evidence="11">Belongs to the class I-like SAM-binding methyltransferase superfamily. DOT1 family.</text>
</comment>
<dbReference type="GO" id="GO:0006281">
    <property type="term" value="P:DNA repair"/>
    <property type="evidence" value="ECO:0007669"/>
    <property type="project" value="TreeGrafter"/>
</dbReference>
<evidence type="ECO:0000256" key="4">
    <source>
        <dbReference type="ARBA" id="ARBA00022603"/>
    </source>
</evidence>
<dbReference type="GO" id="GO:0032259">
    <property type="term" value="P:methylation"/>
    <property type="evidence" value="ECO:0007669"/>
    <property type="project" value="UniProtKB-KW"/>
</dbReference>
<name>G0MH73_CAEBE</name>
<evidence type="ECO:0000256" key="9">
    <source>
        <dbReference type="ARBA" id="ARBA00029821"/>
    </source>
</evidence>
<proteinExistence type="inferred from homology"/>
<dbReference type="FunFam" id="3.40.50.150:FF:000033">
    <property type="entry name" value="Histone-lysine N-methyltransferase, H3 lysine-79 specific"/>
    <property type="match status" value="1"/>
</dbReference>
<evidence type="ECO:0000313" key="14">
    <source>
        <dbReference type="Proteomes" id="UP000008068"/>
    </source>
</evidence>
<comment type="miscellaneous">
    <text evidence="11">In contrast to other lysine histone methyltransferases, it does not contain a SET domain, suggesting the existence of another mechanism for methylation of lysine residues of histones.</text>
</comment>
<dbReference type="PANTHER" id="PTHR21451">
    <property type="entry name" value="HISTONE H3 METHYLTRANSFERASE"/>
    <property type="match status" value="1"/>
</dbReference>
<keyword evidence="4 11" id="KW-0489">Methyltransferase</keyword>
<dbReference type="Proteomes" id="UP000008068">
    <property type="component" value="Unassembled WGS sequence"/>
</dbReference>
<dbReference type="SUPFAM" id="SSF53335">
    <property type="entry name" value="S-adenosyl-L-methionine-dependent methyltransferases"/>
    <property type="match status" value="1"/>
</dbReference>
<dbReference type="GO" id="GO:0000077">
    <property type="term" value="P:DNA damage checkpoint signaling"/>
    <property type="evidence" value="ECO:0007669"/>
    <property type="project" value="TreeGrafter"/>
</dbReference>
<evidence type="ECO:0000256" key="2">
    <source>
        <dbReference type="ARBA" id="ARBA00012190"/>
    </source>
</evidence>
<keyword evidence="5 11" id="KW-0808">Transferase</keyword>
<dbReference type="STRING" id="135651.G0MH73"/>
<dbReference type="EC" id="2.1.1.360" evidence="2 11"/>
<dbReference type="InterPro" id="IPR030445">
    <property type="entry name" value="H3-K79_meTrfase"/>
</dbReference>
<evidence type="ECO:0000256" key="1">
    <source>
        <dbReference type="ARBA" id="ARBA00004123"/>
    </source>
</evidence>
<dbReference type="AlphaFoldDB" id="G0MH73"/>
<evidence type="ECO:0000256" key="6">
    <source>
        <dbReference type="ARBA" id="ARBA00022691"/>
    </source>
</evidence>
<dbReference type="InterPro" id="IPR025789">
    <property type="entry name" value="DOT1_dom"/>
</dbReference>
<dbReference type="EMBL" id="GL379794">
    <property type="protein sequence ID" value="EGT57969.1"/>
    <property type="molecule type" value="Genomic_DNA"/>
</dbReference>
<evidence type="ECO:0000256" key="8">
    <source>
        <dbReference type="ARBA" id="ARBA00023242"/>
    </source>
</evidence>
<keyword evidence="7 11" id="KW-0156">Chromatin regulator</keyword>